<keyword evidence="3" id="KW-1185">Reference proteome</keyword>
<protein>
    <recommendedName>
        <fullName evidence="4">Transposase</fullName>
    </recommendedName>
</protein>
<proteinExistence type="predicted"/>
<dbReference type="Proteomes" id="UP000680679">
    <property type="component" value="Chromosome"/>
</dbReference>
<evidence type="ECO:0000256" key="1">
    <source>
        <dbReference type="SAM" id="MobiDB-lite"/>
    </source>
</evidence>
<evidence type="ECO:0000313" key="2">
    <source>
        <dbReference type="EMBL" id="BCU06382.1"/>
    </source>
</evidence>
<reference evidence="2 3" key="1">
    <citation type="submission" date="2021-04" db="EMBL/GenBank/DDBJ databases">
        <title>Complete genome sequencing of Allochromatium tepidum strain NZ.</title>
        <authorList>
            <person name="Tsukatani Y."/>
            <person name="Mori H."/>
        </authorList>
    </citation>
    <scope>NUCLEOTIDE SEQUENCE [LARGE SCALE GENOMIC DNA]</scope>
    <source>
        <strain evidence="2 3">NZ</strain>
    </source>
</reference>
<evidence type="ECO:0000313" key="3">
    <source>
        <dbReference type="Proteomes" id="UP000680679"/>
    </source>
</evidence>
<feature type="region of interest" description="Disordered" evidence="1">
    <location>
        <begin position="138"/>
        <end position="232"/>
    </location>
</feature>
<organism evidence="2 3">
    <name type="scientific">Allochromatium tepidum</name>
    <dbReference type="NCBI Taxonomy" id="553982"/>
    <lineage>
        <taxon>Bacteria</taxon>
        <taxon>Pseudomonadati</taxon>
        <taxon>Pseudomonadota</taxon>
        <taxon>Gammaproteobacteria</taxon>
        <taxon>Chromatiales</taxon>
        <taxon>Chromatiaceae</taxon>
        <taxon>Allochromatium</taxon>
    </lineage>
</organism>
<gene>
    <name evidence="2" type="ORF">Atep_10590</name>
</gene>
<evidence type="ECO:0008006" key="4">
    <source>
        <dbReference type="Google" id="ProtNLM"/>
    </source>
</evidence>
<sequence>MCAKKRRMLPKRTLFAAFAVSIPLRTGLRFERERPGAGHRRIRTKSYAKACSQRQEAEMREQHRRLGSAAADDPSARDEVAKPSPAPAPNARSPARYLWAMLPARLFESLPLVCPNCGADMRIIAFITEATPVERILTHLGEPPRPPPISPTRRPSAWARRPSRCRTGTSSSSPSLTSRSISASAGSRRLVRETVPSAFVLPPSGMTPSLLKHAASPCNERRARSLRHVSGP</sequence>
<name>A0ABM7QKX1_9GAMM</name>
<dbReference type="EMBL" id="AP024563">
    <property type="protein sequence ID" value="BCU06382.1"/>
    <property type="molecule type" value="Genomic_DNA"/>
</dbReference>
<feature type="region of interest" description="Disordered" evidence="1">
    <location>
        <begin position="51"/>
        <end position="92"/>
    </location>
</feature>
<feature type="compositionally biased region" description="Low complexity" evidence="1">
    <location>
        <begin position="151"/>
        <end position="188"/>
    </location>
</feature>
<accession>A0ABM7QKX1</accession>